<dbReference type="PROSITE" id="PS50102">
    <property type="entry name" value="RRM"/>
    <property type="match status" value="2"/>
</dbReference>
<dbReference type="Proteomes" id="UP000000707">
    <property type="component" value="Unassembled WGS sequence"/>
</dbReference>
<evidence type="ECO:0000256" key="1">
    <source>
        <dbReference type="PROSITE-ProRule" id="PRU00176"/>
    </source>
</evidence>
<evidence type="ECO:0000313" key="3">
    <source>
        <dbReference type="EMBL" id="EGV62328.1"/>
    </source>
</evidence>
<dbReference type="AlphaFoldDB" id="G3B809"/>
<name>G3B809_CANTC</name>
<dbReference type="GeneID" id="18248017"/>
<dbReference type="HOGENOM" id="CLU_041869_0_2_1"/>
<accession>G3B809</accession>
<protein>
    <recommendedName>
        <fullName evidence="2">RRM domain-containing protein</fullName>
    </recommendedName>
</protein>
<evidence type="ECO:0000259" key="2">
    <source>
        <dbReference type="PROSITE" id="PS50102"/>
    </source>
</evidence>
<dbReference type="InterPro" id="IPR000504">
    <property type="entry name" value="RRM_dom"/>
</dbReference>
<proteinExistence type="predicted"/>
<reference evidence="3 4" key="1">
    <citation type="journal article" date="2011" name="Proc. Natl. Acad. Sci. U.S.A.">
        <title>Comparative genomics of xylose-fermenting fungi for enhanced biofuel production.</title>
        <authorList>
            <person name="Wohlbach D.J."/>
            <person name="Kuo A."/>
            <person name="Sato T.K."/>
            <person name="Potts K.M."/>
            <person name="Salamov A.A."/>
            <person name="LaButti K.M."/>
            <person name="Sun H."/>
            <person name="Clum A."/>
            <person name="Pangilinan J.L."/>
            <person name="Lindquist E.A."/>
            <person name="Lucas S."/>
            <person name="Lapidus A."/>
            <person name="Jin M."/>
            <person name="Gunawan C."/>
            <person name="Balan V."/>
            <person name="Dale B.E."/>
            <person name="Jeffries T.W."/>
            <person name="Zinkel R."/>
            <person name="Barry K.W."/>
            <person name="Grigoriev I.V."/>
            <person name="Gasch A.P."/>
        </authorList>
    </citation>
    <scope>NUCLEOTIDE SEQUENCE [LARGE SCALE GENOMIC DNA]</scope>
    <source>
        <strain evidence="4">ATCC 10573 / BCRC 21748 / CBS 615 / JCM 9827 / NBRC 10315 / NRRL Y-1498 / VKM Y-70</strain>
    </source>
</reference>
<dbReference type="InterPro" id="IPR035979">
    <property type="entry name" value="RBD_domain_sf"/>
</dbReference>
<dbReference type="eggNOG" id="KOG4206">
    <property type="taxonomic scope" value="Eukaryota"/>
</dbReference>
<organism evidence="4">
    <name type="scientific">Candida tenuis (strain ATCC 10573 / BCRC 21748 / CBS 615 / JCM 9827 / NBRC 10315 / NRRL Y-1498 / VKM Y-70)</name>
    <name type="common">Yeast</name>
    <name type="synonym">Yamadazyma tenuis</name>
    <dbReference type="NCBI Taxonomy" id="590646"/>
    <lineage>
        <taxon>Eukaryota</taxon>
        <taxon>Fungi</taxon>
        <taxon>Dikarya</taxon>
        <taxon>Ascomycota</taxon>
        <taxon>Saccharomycotina</taxon>
        <taxon>Pichiomycetes</taxon>
        <taxon>Debaryomycetaceae</taxon>
        <taxon>Yamadazyma</taxon>
    </lineage>
</organism>
<keyword evidence="1" id="KW-0694">RNA-binding</keyword>
<dbReference type="GO" id="GO:0003723">
    <property type="term" value="F:RNA binding"/>
    <property type="evidence" value="ECO:0007669"/>
    <property type="project" value="UniProtKB-UniRule"/>
</dbReference>
<evidence type="ECO:0000313" key="4">
    <source>
        <dbReference type="Proteomes" id="UP000000707"/>
    </source>
</evidence>
<dbReference type="CDD" id="cd12247">
    <property type="entry name" value="RRM2_U1A_like"/>
    <property type="match status" value="1"/>
</dbReference>
<sequence length="180" mass="21073">MSTIYINNLNEKVSANTLKRELQHLLKPYNVIDIHVKKTLRKKGQAFVSFKNENIDNIIRKLNNHVLLNKSIRVTHAKQNSYELLDQITIDSRIQVKKHKFFNTPSSMLILNDYNEDTISKDQILEVFDRFEGYLELRVIKNKKIVFIDFEKKEFAASCLNDVSLDDMQRIGGKLSFAKQ</sequence>
<dbReference type="SUPFAM" id="SSF54928">
    <property type="entry name" value="RNA-binding domain, RBD"/>
    <property type="match status" value="1"/>
</dbReference>
<feature type="domain" description="RRM" evidence="2">
    <location>
        <begin position="2"/>
        <end position="79"/>
    </location>
</feature>
<dbReference type="InterPro" id="IPR012677">
    <property type="entry name" value="Nucleotide-bd_a/b_plait_sf"/>
</dbReference>
<dbReference type="KEGG" id="cten:18248017"/>
<dbReference type="Pfam" id="PF00076">
    <property type="entry name" value="RRM_1"/>
    <property type="match status" value="2"/>
</dbReference>
<gene>
    <name evidence="3" type="ORF">CANTEDRAFT_115788</name>
</gene>
<dbReference type="OrthoDB" id="266020at2759"/>
<dbReference type="Gene3D" id="3.30.70.330">
    <property type="match status" value="2"/>
</dbReference>
<dbReference type="EMBL" id="GL996527">
    <property type="protein sequence ID" value="EGV62328.1"/>
    <property type="molecule type" value="Genomic_DNA"/>
</dbReference>
<dbReference type="SMART" id="SM00360">
    <property type="entry name" value="RRM"/>
    <property type="match status" value="2"/>
</dbReference>
<dbReference type="STRING" id="590646.G3B809"/>
<feature type="domain" description="RRM" evidence="2">
    <location>
        <begin position="107"/>
        <end position="180"/>
    </location>
</feature>
<feature type="non-terminal residue" evidence="3">
    <location>
        <position position="1"/>
    </location>
</feature>
<keyword evidence="4" id="KW-1185">Reference proteome</keyword>
<dbReference type="RefSeq" id="XP_006688498.1">
    <property type="nucleotide sequence ID" value="XM_006688435.1"/>
</dbReference>